<feature type="transmembrane region" description="Helical" evidence="2">
    <location>
        <begin position="20"/>
        <end position="44"/>
    </location>
</feature>
<proteinExistence type="predicted"/>
<gene>
    <name evidence="3" type="ORF">IMSHALPRED_003462</name>
</gene>
<name>A0A8H3J7R4_9LECA</name>
<evidence type="ECO:0000313" key="3">
    <source>
        <dbReference type="EMBL" id="CAF9942296.1"/>
    </source>
</evidence>
<keyword evidence="4" id="KW-1185">Reference proteome</keyword>
<evidence type="ECO:0000313" key="4">
    <source>
        <dbReference type="Proteomes" id="UP000664534"/>
    </source>
</evidence>
<dbReference type="AlphaFoldDB" id="A0A8H3J7R4"/>
<comment type="caution">
    <text evidence="3">The sequence shown here is derived from an EMBL/GenBank/DDBJ whole genome shotgun (WGS) entry which is preliminary data.</text>
</comment>
<protein>
    <submittedName>
        <fullName evidence="3">Uncharacterized protein</fullName>
    </submittedName>
</protein>
<keyword evidence="2" id="KW-0812">Transmembrane</keyword>
<sequence length="148" mass="16771">MCLESGCLFGDEPQNTEESGGAGVFIVAIVVLVVIALFVLVCYLGQNHYRRVTAIKEKGNKTRYEPKPYLQAKIELDAEGKKRGEMEAKERRYELVQEDRYEVEGDECRAELVALNSETRILPSLMERHELRSEDHSGELDGHEIGKT</sequence>
<dbReference type="Proteomes" id="UP000664534">
    <property type="component" value="Unassembled WGS sequence"/>
</dbReference>
<dbReference type="EMBL" id="CAJPDT010000178">
    <property type="protein sequence ID" value="CAF9942296.1"/>
    <property type="molecule type" value="Genomic_DNA"/>
</dbReference>
<keyword evidence="2" id="KW-0472">Membrane</keyword>
<keyword evidence="2" id="KW-1133">Transmembrane helix</keyword>
<feature type="region of interest" description="Disordered" evidence="1">
    <location>
        <begin position="126"/>
        <end position="148"/>
    </location>
</feature>
<organism evidence="3 4">
    <name type="scientific">Imshaugia aleurites</name>
    <dbReference type="NCBI Taxonomy" id="172621"/>
    <lineage>
        <taxon>Eukaryota</taxon>
        <taxon>Fungi</taxon>
        <taxon>Dikarya</taxon>
        <taxon>Ascomycota</taxon>
        <taxon>Pezizomycotina</taxon>
        <taxon>Lecanoromycetes</taxon>
        <taxon>OSLEUM clade</taxon>
        <taxon>Lecanoromycetidae</taxon>
        <taxon>Lecanorales</taxon>
        <taxon>Lecanorineae</taxon>
        <taxon>Parmeliaceae</taxon>
        <taxon>Imshaugia</taxon>
    </lineage>
</organism>
<reference evidence="3" key="1">
    <citation type="submission" date="2021-03" db="EMBL/GenBank/DDBJ databases">
        <authorList>
            <person name="Tagirdzhanova G."/>
        </authorList>
    </citation>
    <scope>NUCLEOTIDE SEQUENCE</scope>
</reference>
<evidence type="ECO:0000256" key="1">
    <source>
        <dbReference type="SAM" id="MobiDB-lite"/>
    </source>
</evidence>
<accession>A0A8H3J7R4</accession>
<evidence type="ECO:0000256" key="2">
    <source>
        <dbReference type="SAM" id="Phobius"/>
    </source>
</evidence>